<sequence length="102" mass="11050">MLAALADIRRMGIQSALDAGLGPSVMPQDEIDNHAKHLFRHFRIVDPDVRGGAVDFSDAVLVPITDEMPTAVDGDDSARKAEAAPHRTRRGTRKAFSVGEDE</sequence>
<feature type="region of interest" description="Disordered" evidence="1">
    <location>
        <begin position="69"/>
        <end position="102"/>
    </location>
</feature>
<accession>A0A175RF31</accession>
<dbReference type="RefSeq" id="WP_153005249.1">
    <property type="nucleotide sequence ID" value="NZ_LDPZ01000004.1"/>
</dbReference>
<proteinExistence type="predicted"/>
<feature type="compositionally biased region" description="Basic and acidic residues" evidence="1">
    <location>
        <begin position="76"/>
        <end position="85"/>
    </location>
</feature>
<organism evidence="2 3">
    <name type="scientific">Aureimonas ureilytica</name>
    <dbReference type="NCBI Taxonomy" id="401562"/>
    <lineage>
        <taxon>Bacteria</taxon>
        <taxon>Pseudomonadati</taxon>
        <taxon>Pseudomonadota</taxon>
        <taxon>Alphaproteobacteria</taxon>
        <taxon>Hyphomicrobiales</taxon>
        <taxon>Aurantimonadaceae</taxon>
        <taxon>Aureimonas</taxon>
    </lineage>
</organism>
<reference evidence="2 3" key="1">
    <citation type="journal article" date="2016" name="Front. Microbiol.">
        <title>Genomic Resource of Rice Seed Associated Bacteria.</title>
        <authorList>
            <person name="Midha S."/>
            <person name="Bansal K."/>
            <person name="Sharma S."/>
            <person name="Kumar N."/>
            <person name="Patil P.P."/>
            <person name="Chaudhry V."/>
            <person name="Patil P.B."/>
        </authorList>
    </citation>
    <scope>NUCLEOTIDE SEQUENCE [LARGE SCALE GENOMIC DNA]</scope>
    <source>
        <strain evidence="2 3">NS226</strain>
    </source>
</reference>
<dbReference type="Proteomes" id="UP000078272">
    <property type="component" value="Unassembled WGS sequence"/>
</dbReference>
<protein>
    <submittedName>
        <fullName evidence="2">Uncharacterized protein</fullName>
    </submittedName>
</protein>
<gene>
    <name evidence="2" type="ORF">NS226_01510</name>
</gene>
<evidence type="ECO:0000313" key="3">
    <source>
        <dbReference type="Proteomes" id="UP000078272"/>
    </source>
</evidence>
<comment type="caution">
    <text evidence="2">The sequence shown here is derived from an EMBL/GenBank/DDBJ whole genome shotgun (WGS) entry which is preliminary data.</text>
</comment>
<dbReference type="EMBL" id="LDPZ01000004">
    <property type="protein sequence ID" value="KTQ98247.1"/>
    <property type="molecule type" value="Genomic_DNA"/>
</dbReference>
<evidence type="ECO:0000313" key="2">
    <source>
        <dbReference type="EMBL" id="KTQ98247.1"/>
    </source>
</evidence>
<evidence type="ECO:0000256" key="1">
    <source>
        <dbReference type="SAM" id="MobiDB-lite"/>
    </source>
</evidence>
<dbReference type="PATRIC" id="fig|401562.3.peg.3183"/>
<dbReference type="AlphaFoldDB" id="A0A175RF31"/>
<name>A0A175RF31_9HYPH</name>